<dbReference type="Proteomes" id="UP001472677">
    <property type="component" value="Unassembled WGS sequence"/>
</dbReference>
<evidence type="ECO:0000313" key="2">
    <source>
        <dbReference type="Proteomes" id="UP001472677"/>
    </source>
</evidence>
<proteinExistence type="predicted"/>
<sequence length="165" mass="18466">MPQRPFVADPLVSDISNAPFVGSDVILKDGYLRGGDNGLDEFRGDGPKLVNHVIAKGGDYKVLEVDVPEFSSREELAVGVTPLNGEALRRQRWFQFLGFRAWTVVLISLVMIRRLMELKLLSCWLQNRLQRLILTPERKADVARGSLLGKDDFGTELNDLKEDAG</sequence>
<protein>
    <submittedName>
        <fullName evidence="1">Uncharacterized protein</fullName>
    </submittedName>
</protein>
<organism evidence="1 2">
    <name type="scientific">Hibiscus sabdariffa</name>
    <name type="common">roselle</name>
    <dbReference type="NCBI Taxonomy" id="183260"/>
    <lineage>
        <taxon>Eukaryota</taxon>
        <taxon>Viridiplantae</taxon>
        <taxon>Streptophyta</taxon>
        <taxon>Embryophyta</taxon>
        <taxon>Tracheophyta</taxon>
        <taxon>Spermatophyta</taxon>
        <taxon>Magnoliopsida</taxon>
        <taxon>eudicotyledons</taxon>
        <taxon>Gunneridae</taxon>
        <taxon>Pentapetalae</taxon>
        <taxon>rosids</taxon>
        <taxon>malvids</taxon>
        <taxon>Malvales</taxon>
        <taxon>Malvaceae</taxon>
        <taxon>Malvoideae</taxon>
        <taxon>Hibiscus</taxon>
    </lineage>
</organism>
<keyword evidence="2" id="KW-1185">Reference proteome</keyword>
<gene>
    <name evidence="1" type="ORF">V6N12_007623</name>
</gene>
<dbReference type="EMBL" id="JBBPBM010000009">
    <property type="protein sequence ID" value="KAK8569091.1"/>
    <property type="molecule type" value="Genomic_DNA"/>
</dbReference>
<comment type="caution">
    <text evidence="1">The sequence shown here is derived from an EMBL/GenBank/DDBJ whole genome shotgun (WGS) entry which is preliminary data.</text>
</comment>
<name>A0ABR2F2B1_9ROSI</name>
<accession>A0ABR2F2B1</accession>
<reference evidence="1 2" key="1">
    <citation type="journal article" date="2024" name="G3 (Bethesda)">
        <title>Genome assembly of Hibiscus sabdariffa L. provides insights into metabolisms of medicinal natural products.</title>
        <authorList>
            <person name="Kim T."/>
        </authorList>
    </citation>
    <scope>NUCLEOTIDE SEQUENCE [LARGE SCALE GENOMIC DNA]</scope>
    <source>
        <strain evidence="1">TK-2024</strain>
        <tissue evidence="1">Old leaves</tissue>
    </source>
</reference>
<evidence type="ECO:0000313" key="1">
    <source>
        <dbReference type="EMBL" id="KAK8569091.1"/>
    </source>
</evidence>